<keyword evidence="5 12" id="KW-1133">Transmembrane helix</keyword>
<evidence type="ECO:0000256" key="10">
    <source>
        <dbReference type="ARBA" id="ARBA00035120"/>
    </source>
</evidence>
<dbReference type="PANTHER" id="PTHR28259:SF1">
    <property type="entry name" value="FLUORIDE EXPORT PROTEIN 1-RELATED"/>
    <property type="match status" value="1"/>
</dbReference>
<evidence type="ECO:0000256" key="2">
    <source>
        <dbReference type="ARBA" id="ARBA00022475"/>
    </source>
</evidence>
<feature type="binding site" evidence="12">
    <location>
        <position position="79"/>
    </location>
    <ligand>
        <name>Na(+)</name>
        <dbReference type="ChEBI" id="CHEBI:29101"/>
        <note>structural</note>
    </ligand>
</feature>
<dbReference type="RefSeq" id="WP_310734034.1">
    <property type="nucleotide sequence ID" value="NZ_CP035708.1"/>
</dbReference>
<evidence type="ECO:0000256" key="8">
    <source>
        <dbReference type="ARBA" id="ARBA00023136"/>
    </source>
</evidence>
<protein>
    <recommendedName>
        <fullName evidence="12">Fluoride-specific ion channel FluC</fullName>
    </recommendedName>
</protein>
<keyword evidence="12" id="KW-0813">Transport</keyword>
<feature type="binding site" evidence="12">
    <location>
        <position position="82"/>
    </location>
    <ligand>
        <name>Na(+)</name>
        <dbReference type="ChEBI" id="CHEBI:29101"/>
        <note>structural</note>
    </ligand>
</feature>
<evidence type="ECO:0000256" key="6">
    <source>
        <dbReference type="ARBA" id="ARBA00023053"/>
    </source>
</evidence>
<comment type="caution">
    <text evidence="13">The sequence shown here is derived from an EMBL/GenBank/DDBJ whole genome shotgun (WGS) entry which is preliminary data.</text>
</comment>
<dbReference type="InterPro" id="IPR003691">
    <property type="entry name" value="FluC"/>
</dbReference>
<keyword evidence="8 12" id="KW-0472">Membrane</keyword>
<dbReference type="Pfam" id="PF02537">
    <property type="entry name" value="CRCB"/>
    <property type="match status" value="1"/>
</dbReference>
<dbReference type="EMBL" id="JBEPLS010000003">
    <property type="protein sequence ID" value="MET3603237.1"/>
    <property type="molecule type" value="Genomic_DNA"/>
</dbReference>
<comment type="activity regulation">
    <text evidence="12">Na(+) is not transported, but it plays an essential structural role and its presence is essential for fluoride channel function.</text>
</comment>
<name>A0ABV2IJX3_9BURK</name>
<keyword evidence="9 12" id="KW-0407">Ion channel</keyword>
<keyword evidence="14" id="KW-1185">Reference proteome</keyword>
<comment type="subcellular location">
    <subcellularLocation>
        <location evidence="1 12">Cell membrane</location>
        <topology evidence="1 12">Multi-pass membrane protein</topology>
    </subcellularLocation>
</comment>
<evidence type="ECO:0000256" key="7">
    <source>
        <dbReference type="ARBA" id="ARBA00023065"/>
    </source>
</evidence>
<feature type="transmembrane region" description="Helical" evidence="12">
    <location>
        <begin position="36"/>
        <end position="59"/>
    </location>
</feature>
<evidence type="ECO:0000256" key="1">
    <source>
        <dbReference type="ARBA" id="ARBA00004651"/>
    </source>
</evidence>
<comment type="function">
    <text evidence="12">Fluoride-specific ion channel. Important for reducing fluoride concentration in the cell, thus reducing its toxicity.</text>
</comment>
<gene>
    <name evidence="12" type="primary">fluC</name>
    <name evidence="12" type="synonym">crcB</name>
    <name evidence="13" type="ORF">ABIC99_001021</name>
</gene>
<feature type="transmembrane region" description="Helical" evidence="12">
    <location>
        <begin position="71"/>
        <end position="88"/>
    </location>
</feature>
<evidence type="ECO:0000256" key="4">
    <source>
        <dbReference type="ARBA" id="ARBA00022692"/>
    </source>
</evidence>
<organism evidence="13 14">
    <name type="scientific">Sphaerotilus sulfidivorans</name>
    <dbReference type="NCBI Taxonomy" id="639200"/>
    <lineage>
        <taxon>Bacteria</taxon>
        <taxon>Pseudomonadati</taxon>
        <taxon>Pseudomonadota</taxon>
        <taxon>Betaproteobacteria</taxon>
        <taxon>Burkholderiales</taxon>
        <taxon>Sphaerotilaceae</taxon>
        <taxon>Sphaerotilus</taxon>
    </lineage>
</organism>
<comment type="similarity">
    <text evidence="10 12">Belongs to the fluoride channel Fluc/FEX (TC 1.A.43) family.</text>
</comment>
<comment type="catalytic activity">
    <reaction evidence="11">
        <text>fluoride(in) = fluoride(out)</text>
        <dbReference type="Rhea" id="RHEA:76159"/>
        <dbReference type="ChEBI" id="CHEBI:17051"/>
    </reaction>
    <physiologicalReaction direction="left-to-right" evidence="11">
        <dbReference type="Rhea" id="RHEA:76160"/>
    </physiologicalReaction>
</comment>
<keyword evidence="3" id="KW-0997">Cell inner membrane</keyword>
<evidence type="ECO:0000256" key="9">
    <source>
        <dbReference type="ARBA" id="ARBA00023303"/>
    </source>
</evidence>
<proteinExistence type="inferred from homology"/>
<evidence type="ECO:0000256" key="5">
    <source>
        <dbReference type="ARBA" id="ARBA00022989"/>
    </source>
</evidence>
<keyword evidence="12" id="KW-0479">Metal-binding</keyword>
<sequence>MSLAAVALQAGAVALGAALGAILRWQASLRLGFVVAGFPLGTLLVNLVGGFLIGLALVWFRLHPEATNSRLLIVTGFLGGLTTFSSFSGESLLLLQAGQVPLALAHSAAHLLGALAAVALGWWLGQAMLGGPVA</sequence>
<accession>A0ABV2IJX3</accession>
<keyword evidence="6 12" id="KW-0915">Sodium</keyword>
<dbReference type="NCBIfam" id="TIGR00494">
    <property type="entry name" value="crcB"/>
    <property type="match status" value="1"/>
</dbReference>
<keyword evidence="4 12" id="KW-0812">Transmembrane</keyword>
<evidence type="ECO:0000313" key="14">
    <source>
        <dbReference type="Proteomes" id="UP001549111"/>
    </source>
</evidence>
<reference evidence="13 14" key="1">
    <citation type="submission" date="2024-06" db="EMBL/GenBank/DDBJ databases">
        <title>Genomic Encyclopedia of Type Strains, Phase IV (KMG-IV): sequencing the most valuable type-strain genomes for metagenomic binning, comparative biology and taxonomic classification.</title>
        <authorList>
            <person name="Goeker M."/>
        </authorList>
    </citation>
    <scope>NUCLEOTIDE SEQUENCE [LARGE SCALE GENOMIC DNA]</scope>
    <source>
        <strain evidence="13 14">D-501</strain>
    </source>
</reference>
<keyword evidence="7 12" id="KW-0406">Ion transport</keyword>
<feature type="transmembrane region" description="Helical" evidence="12">
    <location>
        <begin position="100"/>
        <end position="124"/>
    </location>
</feature>
<evidence type="ECO:0000313" key="13">
    <source>
        <dbReference type="EMBL" id="MET3603237.1"/>
    </source>
</evidence>
<evidence type="ECO:0000256" key="3">
    <source>
        <dbReference type="ARBA" id="ARBA00022519"/>
    </source>
</evidence>
<dbReference type="HAMAP" id="MF_00454">
    <property type="entry name" value="FluC"/>
    <property type="match status" value="1"/>
</dbReference>
<keyword evidence="2 12" id="KW-1003">Cell membrane</keyword>
<dbReference type="PANTHER" id="PTHR28259">
    <property type="entry name" value="FLUORIDE EXPORT PROTEIN 1-RELATED"/>
    <property type="match status" value="1"/>
</dbReference>
<evidence type="ECO:0000256" key="11">
    <source>
        <dbReference type="ARBA" id="ARBA00035585"/>
    </source>
</evidence>
<evidence type="ECO:0000256" key="12">
    <source>
        <dbReference type="HAMAP-Rule" id="MF_00454"/>
    </source>
</evidence>
<dbReference type="Proteomes" id="UP001549111">
    <property type="component" value="Unassembled WGS sequence"/>
</dbReference>